<dbReference type="AntiFam" id="ANF00095">
    <property type="entry name" value="Shadow ORF (opposite ABC transporters)"/>
</dbReference>
<evidence type="ECO:0000313" key="1">
    <source>
        <dbReference type="EMBL" id="MPN53052.1"/>
    </source>
</evidence>
<dbReference type="EMBL" id="VSSQ01119777">
    <property type="protein sequence ID" value="MPN53052.1"/>
    <property type="molecule type" value="Genomic_DNA"/>
</dbReference>
<comment type="caution">
    <text evidence="1">The sequence shown here is derived from an EMBL/GenBank/DDBJ whole genome shotgun (WGS) entry which is preliminary data.</text>
</comment>
<gene>
    <name evidence="1" type="ORF">SDC9_200715</name>
</gene>
<sequence>MIAPIREADALKRFFRARFALGDVQPLIDQRQLYVFLRRHFGEQIEVLEHKADLFIADARKLALGILLDILPVEHVFAAVGNVQATDDVHQR</sequence>
<reference evidence="1" key="1">
    <citation type="submission" date="2019-08" db="EMBL/GenBank/DDBJ databases">
        <authorList>
            <person name="Kucharzyk K."/>
            <person name="Murdoch R.W."/>
            <person name="Higgins S."/>
            <person name="Loffler F."/>
        </authorList>
    </citation>
    <scope>NUCLEOTIDE SEQUENCE</scope>
</reference>
<protein>
    <submittedName>
        <fullName evidence="1">Uncharacterized protein</fullName>
    </submittedName>
</protein>
<accession>A0A645IQ96</accession>
<name>A0A645IQ96_9ZZZZ</name>
<dbReference type="AlphaFoldDB" id="A0A645IQ96"/>
<organism evidence="1">
    <name type="scientific">bioreactor metagenome</name>
    <dbReference type="NCBI Taxonomy" id="1076179"/>
    <lineage>
        <taxon>unclassified sequences</taxon>
        <taxon>metagenomes</taxon>
        <taxon>ecological metagenomes</taxon>
    </lineage>
</organism>
<proteinExistence type="predicted"/>